<sequence length="266" mass="30947">MSTPSRSLSSARGDEGYFEWRETMERRQLESERQMQALLQETRRLREENEVLRIQGYSLICVMSDLGNDPCPHSQTLPVSHQRDSVIKDPSCRTQCERGWDHRILVILQVEAYNMDVVLQIFKRSICPGTPFFESLAKKPPTTMDDLFQRASKYSMLEDDLLPTIRELSDFRWPGPIRADPTKRDHSKKCAYHKEHGHTIEQCRSLHYLVDRLIKAGHLKQYIRSEVRVGDTSRSQNSETLRAPIASRAVINYIHEGLLDEKYDSK</sequence>
<evidence type="ECO:0000256" key="1">
    <source>
        <dbReference type="SAM" id="Coils"/>
    </source>
</evidence>
<protein>
    <recommendedName>
        <fullName evidence="3">Retrotransposon gag domain-containing protein</fullName>
    </recommendedName>
</protein>
<proteinExistence type="predicted"/>
<evidence type="ECO:0008006" key="3">
    <source>
        <dbReference type="Google" id="ProtNLM"/>
    </source>
</evidence>
<evidence type="ECO:0000313" key="2">
    <source>
        <dbReference type="EMBL" id="CAN70000.1"/>
    </source>
</evidence>
<gene>
    <name evidence="2" type="ORF">VITISV_006841</name>
</gene>
<keyword evidence="1" id="KW-0175">Coiled coil</keyword>
<name>A5BC74_VITVI</name>
<dbReference type="EMBL" id="AM454227">
    <property type="protein sequence ID" value="CAN70000.1"/>
    <property type="molecule type" value="Genomic_DNA"/>
</dbReference>
<dbReference type="AlphaFoldDB" id="A5BC74"/>
<feature type="coiled-coil region" evidence="1">
    <location>
        <begin position="21"/>
        <end position="55"/>
    </location>
</feature>
<organism evidence="2">
    <name type="scientific">Vitis vinifera</name>
    <name type="common">Grape</name>
    <dbReference type="NCBI Taxonomy" id="29760"/>
    <lineage>
        <taxon>Eukaryota</taxon>
        <taxon>Viridiplantae</taxon>
        <taxon>Streptophyta</taxon>
        <taxon>Embryophyta</taxon>
        <taxon>Tracheophyta</taxon>
        <taxon>Spermatophyta</taxon>
        <taxon>Magnoliopsida</taxon>
        <taxon>eudicotyledons</taxon>
        <taxon>Gunneridae</taxon>
        <taxon>Pentapetalae</taxon>
        <taxon>rosids</taxon>
        <taxon>Vitales</taxon>
        <taxon>Vitaceae</taxon>
        <taxon>Viteae</taxon>
        <taxon>Vitis</taxon>
    </lineage>
</organism>
<accession>A5BC74</accession>
<reference evidence="2" key="1">
    <citation type="journal article" date="2007" name="PLoS ONE">
        <title>The first genome sequence of an elite grapevine cultivar (Pinot noir Vitis vinifera L.): coping with a highly heterozygous genome.</title>
        <authorList>
            <person name="Velasco R."/>
            <person name="Zharkikh A."/>
            <person name="Troggio M."/>
            <person name="Cartwright D.A."/>
            <person name="Cestaro A."/>
            <person name="Pruss D."/>
            <person name="Pindo M."/>
            <person name="FitzGerald L.M."/>
            <person name="Vezzulli S."/>
            <person name="Reid J."/>
            <person name="Malacarne G."/>
            <person name="Iliev D."/>
            <person name="Coppola G."/>
            <person name="Wardell B."/>
            <person name="Micheletti D."/>
            <person name="Macalma T."/>
            <person name="Facci M."/>
            <person name="Mitchell J.T."/>
            <person name="Perazzolli M."/>
            <person name="Eldredge G."/>
            <person name="Gatto P."/>
            <person name="Oyzerski R."/>
            <person name="Moretto M."/>
            <person name="Gutin N."/>
            <person name="Stefanini M."/>
            <person name="Chen Y."/>
            <person name="Segala C."/>
            <person name="Davenport C."/>
            <person name="Dematte L."/>
            <person name="Mraz A."/>
            <person name="Battilana J."/>
            <person name="Stormo K."/>
            <person name="Costa F."/>
            <person name="Tao Q."/>
            <person name="Si-Ammour A."/>
            <person name="Harkins T."/>
            <person name="Lackey A."/>
            <person name="Perbost C."/>
            <person name="Taillon B."/>
            <person name="Stella A."/>
            <person name="Solovyev V."/>
            <person name="Fawcett J.A."/>
            <person name="Sterck L."/>
            <person name="Vandepoele K."/>
            <person name="Grando S.M."/>
            <person name="Toppo S."/>
            <person name="Moser C."/>
            <person name="Lanchbury J."/>
            <person name="Bogden R."/>
            <person name="Skolnick M."/>
            <person name="Sgaramella V."/>
            <person name="Bhatnagar S.K."/>
            <person name="Fontana P."/>
            <person name="Gutin A."/>
            <person name="Van de Peer Y."/>
            <person name="Salamini F."/>
            <person name="Viola R."/>
        </authorList>
    </citation>
    <scope>NUCLEOTIDE SEQUENCE</scope>
</reference>